<evidence type="ECO:0000256" key="9">
    <source>
        <dbReference type="ARBA" id="ARBA00066937"/>
    </source>
</evidence>
<organism evidence="14 15">
    <name type="scientific">Clathrus columnatus</name>
    <dbReference type="NCBI Taxonomy" id="1419009"/>
    <lineage>
        <taxon>Eukaryota</taxon>
        <taxon>Fungi</taxon>
        <taxon>Dikarya</taxon>
        <taxon>Basidiomycota</taxon>
        <taxon>Agaricomycotina</taxon>
        <taxon>Agaricomycetes</taxon>
        <taxon>Phallomycetidae</taxon>
        <taxon>Phallales</taxon>
        <taxon>Clathraceae</taxon>
        <taxon>Clathrus</taxon>
    </lineage>
</organism>
<protein>
    <recommendedName>
        <fullName evidence="9">tRNA (guanine(10)-N(2))-methyltransferase</fullName>
        <ecNumber evidence="9">2.1.1.214</ecNumber>
    </recommendedName>
</protein>
<dbReference type="GO" id="GO:0005737">
    <property type="term" value="C:cytoplasm"/>
    <property type="evidence" value="ECO:0007669"/>
    <property type="project" value="UniProtKB-SubCell"/>
</dbReference>
<dbReference type="PRINTS" id="PR00507">
    <property type="entry name" value="N12N6MTFRASE"/>
</dbReference>
<keyword evidence="15" id="KW-1185">Reference proteome</keyword>
<keyword evidence="7 10" id="KW-0819">tRNA processing</keyword>
<dbReference type="InterPro" id="IPR029063">
    <property type="entry name" value="SAM-dependent_MTases_sf"/>
</dbReference>
<feature type="domain" description="Ribosomal RNA large subunit methyltransferase K/L-like methyltransferase" evidence="12">
    <location>
        <begin position="147"/>
        <end position="265"/>
    </location>
</feature>
<keyword evidence="4 10" id="KW-0489">Methyltransferase</keyword>
<evidence type="ECO:0000259" key="13">
    <source>
        <dbReference type="Pfam" id="PF25904"/>
    </source>
</evidence>
<dbReference type="PROSITE" id="PS00092">
    <property type="entry name" value="N6_MTASE"/>
    <property type="match status" value="1"/>
</dbReference>
<gene>
    <name evidence="14" type="ORF">Clacol_000584</name>
</gene>
<reference evidence="14" key="1">
    <citation type="submission" date="2021-10" db="EMBL/GenBank/DDBJ databases">
        <title>De novo Genome Assembly of Clathrus columnatus (Basidiomycota, Fungi) Using Illumina and Nanopore Sequence Data.</title>
        <authorList>
            <person name="Ogiso-Tanaka E."/>
            <person name="Itagaki H."/>
            <person name="Hosoya T."/>
            <person name="Hosaka K."/>
        </authorList>
    </citation>
    <scope>NUCLEOTIDE SEQUENCE</scope>
    <source>
        <strain evidence="14">MO-923</strain>
    </source>
</reference>
<comment type="caution">
    <text evidence="14">The sequence shown here is derived from an EMBL/GenBank/DDBJ whole genome shotgun (WGS) entry which is preliminary data.</text>
</comment>
<dbReference type="InterPro" id="IPR059073">
    <property type="entry name" value="TRMT11_N"/>
</dbReference>
<name>A0AAV4ZYW0_9AGAM</name>
<evidence type="ECO:0000313" key="15">
    <source>
        <dbReference type="Proteomes" id="UP001050691"/>
    </source>
</evidence>
<evidence type="ECO:0000313" key="14">
    <source>
        <dbReference type="EMBL" id="GJJ06393.1"/>
    </source>
</evidence>
<evidence type="ECO:0000256" key="8">
    <source>
        <dbReference type="ARBA" id="ARBA00022884"/>
    </source>
</evidence>
<evidence type="ECO:0000259" key="12">
    <source>
        <dbReference type="Pfam" id="PF01170"/>
    </source>
</evidence>
<keyword evidence="5 10" id="KW-0808">Transferase</keyword>
<evidence type="ECO:0000256" key="2">
    <source>
        <dbReference type="ARBA" id="ARBA00022490"/>
    </source>
</evidence>
<proteinExistence type="inferred from homology"/>
<dbReference type="InterPro" id="IPR000241">
    <property type="entry name" value="RlmKL-like_Mtase"/>
</dbReference>
<dbReference type="GO" id="GO:0000049">
    <property type="term" value="F:tRNA binding"/>
    <property type="evidence" value="ECO:0007669"/>
    <property type="project" value="UniProtKB-UniRule"/>
</dbReference>
<dbReference type="GO" id="GO:0008033">
    <property type="term" value="P:tRNA processing"/>
    <property type="evidence" value="ECO:0007669"/>
    <property type="project" value="UniProtKB-UniRule"/>
</dbReference>
<dbReference type="AlphaFoldDB" id="A0AAV4ZYW0"/>
<dbReference type="GO" id="GO:0160102">
    <property type="term" value="F:tRNA (guanine(10)-N2)-methyltransferase activity"/>
    <property type="evidence" value="ECO:0007669"/>
    <property type="project" value="UniProtKB-EC"/>
</dbReference>
<dbReference type="PROSITE" id="PS51627">
    <property type="entry name" value="SAM_MT_TRM11"/>
    <property type="match status" value="1"/>
</dbReference>
<evidence type="ECO:0000256" key="3">
    <source>
        <dbReference type="ARBA" id="ARBA00022555"/>
    </source>
</evidence>
<dbReference type="InterPro" id="IPR016691">
    <property type="entry name" value="TRMT11"/>
</dbReference>
<dbReference type="GO" id="GO:0032259">
    <property type="term" value="P:methylation"/>
    <property type="evidence" value="ECO:0007669"/>
    <property type="project" value="UniProtKB-UniRule"/>
</dbReference>
<keyword evidence="8 10" id="KW-0694">RNA-binding</keyword>
<dbReference type="InterPro" id="IPR002052">
    <property type="entry name" value="DNA_methylase_N6_adenine_CS"/>
</dbReference>
<sequence>MVAEVEDEEHARILAKRCVLIKSVLEFFSSGASYEALHLTNRNKEHLWAPFQKNTTWKFSVTGYNQTIPKYRQRDVVEGFSYMALKGPVDLANPEQEFCCFEEYSSKGKEALRPKYDGDGNFICVYFGRLIAKGQARNLIQKYDVKKRAYYGNTSMDAEMSLLMANQTLSANGKLIYDPFVGTGSMLYTVAEFGAYVIGSDIDGRQMRGKGKEPGVLSSAGQYKVASRILSLLTFDVTNNPWRCGGLFDAIITDPPYGVRAGAKRLGRKPGVPSRDSVAAMRDPDTYIPPTHPYELSMLALDLVILSRYLLKDGGRLVFFLPTVNDEYKEVDIPVVEGMELVANSLENFGAWGRRLITMVKKESITREAPDLRPRECSERYLDHYVPAHRDFREKYFAGFNRNPDVP</sequence>
<dbReference type="PANTHER" id="PTHR13370">
    <property type="entry name" value="RNA METHYLASE-RELATED"/>
    <property type="match status" value="1"/>
</dbReference>
<dbReference type="EC" id="2.1.1.214" evidence="9"/>
<dbReference type="Pfam" id="PF01170">
    <property type="entry name" value="UPF0020"/>
    <property type="match status" value="1"/>
</dbReference>
<dbReference type="EMBL" id="BPWL01000001">
    <property type="protein sequence ID" value="GJJ06393.1"/>
    <property type="molecule type" value="Genomic_DNA"/>
</dbReference>
<evidence type="ECO:0000256" key="11">
    <source>
        <dbReference type="SAM" id="MobiDB-lite"/>
    </source>
</evidence>
<comment type="subcellular location">
    <subcellularLocation>
        <location evidence="1">Cytoplasm</location>
    </subcellularLocation>
</comment>
<dbReference type="CDD" id="cd02440">
    <property type="entry name" value="AdoMet_MTases"/>
    <property type="match status" value="1"/>
</dbReference>
<evidence type="ECO:0000256" key="4">
    <source>
        <dbReference type="ARBA" id="ARBA00022603"/>
    </source>
</evidence>
<dbReference type="GO" id="GO:0043527">
    <property type="term" value="C:tRNA methyltransferase complex"/>
    <property type="evidence" value="ECO:0007669"/>
    <property type="project" value="UniProtKB-ARBA"/>
</dbReference>
<feature type="region of interest" description="Disordered" evidence="11">
    <location>
        <begin position="264"/>
        <end position="284"/>
    </location>
</feature>
<evidence type="ECO:0000256" key="10">
    <source>
        <dbReference type="PROSITE-ProRule" id="PRU00959"/>
    </source>
</evidence>
<evidence type="ECO:0000256" key="7">
    <source>
        <dbReference type="ARBA" id="ARBA00022694"/>
    </source>
</evidence>
<dbReference type="Proteomes" id="UP001050691">
    <property type="component" value="Unassembled WGS sequence"/>
</dbReference>
<evidence type="ECO:0000256" key="1">
    <source>
        <dbReference type="ARBA" id="ARBA00004496"/>
    </source>
</evidence>
<evidence type="ECO:0000256" key="5">
    <source>
        <dbReference type="ARBA" id="ARBA00022679"/>
    </source>
</evidence>
<keyword evidence="6 10" id="KW-0949">S-adenosyl-L-methionine</keyword>
<accession>A0AAV4ZYW0</accession>
<dbReference type="PIRSF" id="PIRSF017259">
    <property type="entry name" value="tRNA_mtfrase_TRM11"/>
    <property type="match status" value="1"/>
</dbReference>
<dbReference type="SUPFAM" id="SSF53335">
    <property type="entry name" value="S-adenosyl-L-methionine-dependent methyltransferases"/>
    <property type="match status" value="1"/>
</dbReference>
<evidence type="ECO:0000256" key="6">
    <source>
        <dbReference type="ARBA" id="ARBA00022691"/>
    </source>
</evidence>
<dbReference type="PANTHER" id="PTHR13370:SF3">
    <property type="entry name" value="TRNA (GUANINE(10)-N2)-METHYLTRANSFERASE HOMOLOG"/>
    <property type="match status" value="1"/>
</dbReference>
<dbReference type="Gene3D" id="3.40.50.150">
    <property type="entry name" value="Vaccinia Virus protein VP39"/>
    <property type="match status" value="1"/>
</dbReference>
<keyword evidence="3 10" id="KW-0820">tRNA-binding</keyword>
<comment type="similarity">
    <text evidence="10">Belongs to the class I-like SAM-binding methyltransferase superfamily. TRM11 methyltransferase family.</text>
</comment>
<keyword evidence="2" id="KW-0963">Cytoplasm</keyword>
<dbReference type="Pfam" id="PF25904">
    <property type="entry name" value="Tmrp11_N"/>
    <property type="match status" value="1"/>
</dbReference>
<feature type="domain" description="tRNA (guanine(10)-N(2))-methyltransferase TRMT11 N-terminal" evidence="13">
    <location>
        <begin position="2"/>
        <end position="134"/>
    </location>
</feature>